<dbReference type="Proteomes" id="UP000240971">
    <property type="component" value="Unassembled WGS sequence"/>
</dbReference>
<organism evidence="1 2">
    <name type="scientific">Chitinophaga niastensis</name>
    <dbReference type="NCBI Taxonomy" id="536980"/>
    <lineage>
        <taxon>Bacteria</taxon>
        <taxon>Pseudomonadati</taxon>
        <taxon>Bacteroidota</taxon>
        <taxon>Chitinophagia</taxon>
        <taxon>Chitinophagales</taxon>
        <taxon>Chitinophagaceae</taxon>
        <taxon>Chitinophaga</taxon>
    </lineage>
</organism>
<evidence type="ECO:0000313" key="2">
    <source>
        <dbReference type="Proteomes" id="UP000240971"/>
    </source>
</evidence>
<dbReference type="RefSeq" id="WP_106530834.1">
    <property type="nucleotide sequence ID" value="NZ_PYAW01000007.1"/>
</dbReference>
<comment type="caution">
    <text evidence="1">The sequence shown here is derived from an EMBL/GenBank/DDBJ whole genome shotgun (WGS) entry which is preliminary data.</text>
</comment>
<proteinExistence type="predicted"/>
<reference evidence="1 2" key="1">
    <citation type="submission" date="2018-03" db="EMBL/GenBank/DDBJ databases">
        <title>Genomic Encyclopedia of Archaeal and Bacterial Type Strains, Phase II (KMG-II): from individual species to whole genera.</title>
        <authorList>
            <person name="Goeker M."/>
        </authorList>
    </citation>
    <scope>NUCLEOTIDE SEQUENCE [LARGE SCALE GENOMIC DNA]</scope>
    <source>
        <strain evidence="1 2">DSM 24859</strain>
    </source>
</reference>
<dbReference type="EMBL" id="PYAW01000007">
    <property type="protein sequence ID" value="PSL43866.1"/>
    <property type="molecule type" value="Genomic_DNA"/>
</dbReference>
<gene>
    <name evidence="1" type="ORF">CLV51_107177</name>
</gene>
<evidence type="ECO:0000313" key="1">
    <source>
        <dbReference type="EMBL" id="PSL43866.1"/>
    </source>
</evidence>
<accession>A0A2P8HCA9</accession>
<keyword evidence="2" id="KW-1185">Reference proteome</keyword>
<name>A0A2P8HCA9_CHINA</name>
<protein>
    <submittedName>
        <fullName evidence="1">Uncharacterized protein</fullName>
    </submittedName>
</protein>
<sequence>MSPEHTPIQTNTTQRSNCMQENIGAKGIQLPAVVAPLQRVIIPDFGKKPLPDEEVWDEVKLFLEDVPISRDHEQWMRKYMGSSEMKNKSFETYEDVGEFLLKKVNAQFNTSYTVAEEEDAQEEQEPKKQGLLSAGMSGLVKYLAIFSAVQAIGSAIPGAEAHGLPAVVKPSVPALGAGSHGTPGSMNPIPLSNVCPPPTAFGNSSVVPASLPVCPVPQAIPSPSYNVGSLANLVPFNSILTTETGAGAIRNSATYRDKIGLDKPAEDRSIAPEEVDYLQGASSEEFIGRFTPYALAILKSNRVAQTEKANAMSHFNYQAYMTTNQGAEQAKVLGDAHERFEKGRPQEGVKSEELPDSIADKINNARARVLAEAYKSQMPGINEQIALAAMHKLKLSFDALREKVTASPRISLEPFVQRDFVDVLFQYSWERGHLAKAVPHDKDYIKKLSPAAFQEHFITPLSRLWHDYGVTGLFTKVEMEELLTKDPKFPEREQIPVDRLMLPDKAVPK</sequence>
<dbReference type="AlphaFoldDB" id="A0A2P8HCA9"/>